<name>A0A238L5E6_9RHOB</name>
<evidence type="ECO:0000313" key="2">
    <source>
        <dbReference type="EMBL" id="SMX50070.1"/>
    </source>
</evidence>
<gene>
    <name evidence="2" type="ORF">PEV8663_04470</name>
</gene>
<protein>
    <submittedName>
        <fullName evidence="2">Uncharacterized protein</fullName>
    </submittedName>
</protein>
<dbReference type="RefSeq" id="WP_097806877.1">
    <property type="nucleotide sequence ID" value="NZ_FXYH01000026.1"/>
</dbReference>
<accession>A0A238L5E6</accession>
<keyword evidence="3" id="KW-1185">Reference proteome</keyword>
<sequence length="248" mass="27911">MPIAYLLLTHGPKPKGPIRDHPAVRQQLANLESFIAEKGKPEAFVFVADYARQHRSLKDLPKLEHVLKVAQDNDTTVIIDDFRRLFAHYAGTEVGQFLEELRVFKDQFIDLKTGMRLGRFSQNQLLLLCVTESPIKYVRAPTPRKPRSLEDRQSQTQKAKAISKSVRSKAANEKALELTDLRDKLQDETREVTLTQLADAASEAGLRTTRNNLWTASSVGRSLKRFEAKSDVAKTTDTQAKAALKATD</sequence>
<feature type="region of interest" description="Disordered" evidence="1">
    <location>
        <begin position="140"/>
        <end position="159"/>
    </location>
</feature>
<dbReference type="OrthoDB" id="7867505at2"/>
<feature type="region of interest" description="Disordered" evidence="1">
    <location>
        <begin position="229"/>
        <end position="248"/>
    </location>
</feature>
<evidence type="ECO:0000313" key="3">
    <source>
        <dbReference type="Proteomes" id="UP000220836"/>
    </source>
</evidence>
<dbReference type="AlphaFoldDB" id="A0A238L5E6"/>
<dbReference type="Proteomes" id="UP000220836">
    <property type="component" value="Unassembled WGS sequence"/>
</dbReference>
<evidence type="ECO:0000256" key="1">
    <source>
        <dbReference type="SAM" id="MobiDB-lite"/>
    </source>
</evidence>
<organism evidence="2 3">
    <name type="scientific">Pelagimonas varians</name>
    <dbReference type="NCBI Taxonomy" id="696760"/>
    <lineage>
        <taxon>Bacteria</taxon>
        <taxon>Pseudomonadati</taxon>
        <taxon>Pseudomonadota</taxon>
        <taxon>Alphaproteobacteria</taxon>
        <taxon>Rhodobacterales</taxon>
        <taxon>Roseobacteraceae</taxon>
        <taxon>Pelagimonas</taxon>
    </lineage>
</organism>
<proteinExistence type="predicted"/>
<dbReference type="EMBL" id="FXYH01000026">
    <property type="protein sequence ID" value="SMX50070.1"/>
    <property type="molecule type" value="Genomic_DNA"/>
</dbReference>
<reference evidence="2 3" key="1">
    <citation type="submission" date="2017-05" db="EMBL/GenBank/DDBJ databases">
        <authorList>
            <person name="Song R."/>
            <person name="Chenine A.L."/>
            <person name="Ruprecht R.M."/>
        </authorList>
    </citation>
    <scope>NUCLEOTIDE SEQUENCE [LARGE SCALE GENOMIC DNA]</scope>
    <source>
        <strain evidence="2 3">CECT 8663</strain>
    </source>
</reference>